<organism evidence="2 3">
    <name type="scientific">Candidatus Yanofskybacteria bacterium RIFCSPLOWO2_01_FULL_42_49</name>
    <dbReference type="NCBI Taxonomy" id="1802694"/>
    <lineage>
        <taxon>Bacteria</taxon>
        <taxon>Candidatus Yanofskyibacteriota</taxon>
    </lineage>
</organism>
<dbReference type="InterPro" id="IPR011467">
    <property type="entry name" value="DUF1573"/>
</dbReference>
<reference evidence="2 3" key="1">
    <citation type="journal article" date="2016" name="Nat. Commun.">
        <title>Thousands of microbial genomes shed light on interconnected biogeochemical processes in an aquifer system.</title>
        <authorList>
            <person name="Anantharaman K."/>
            <person name="Brown C.T."/>
            <person name="Hug L.A."/>
            <person name="Sharon I."/>
            <person name="Castelle C.J."/>
            <person name="Probst A.J."/>
            <person name="Thomas B.C."/>
            <person name="Singh A."/>
            <person name="Wilkins M.J."/>
            <person name="Karaoz U."/>
            <person name="Brodie E.L."/>
            <person name="Williams K.H."/>
            <person name="Hubbard S.S."/>
            <person name="Banfield J.F."/>
        </authorList>
    </citation>
    <scope>NUCLEOTIDE SEQUENCE [LARGE SCALE GENOMIC DNA]</scope>
</reference>
<evidence type="ECO:0000313" key="2">
    <source>
        <dbReference type="EMBL" id="OGN22675.1"/>
    </source>
</evidence>
<evidence type="ECO:0000256" key="1">
    <source>
        <dbReference type="SAM" id="Phobius"/>
    </source>
</evidence>
<protein>
    <recommendedName>
        <fullName evidence="4">DUF1573 domain-containing protein</fullName>
    </recommendedName>
</protein>
<keyword evidence="1" id="KW-1133">Transmembrane helix</keyword>
<sequence>MNKLKSIIYFLVLFSAAIGILFLIARPEKNSSVDNQSASVDQSAAVNLVVDESFFDFGDISMAAGVVAHEFKVKNIGTTEAVISQIYTSCMCTEATFKKGDTKLGPFGMPGHGFVPKINGAIGAGEEAIIEVAFDPAAHGPAGVGPIDRMVYLVYKDKDKPIELEFKAVVQP</sequence>
<name>A0A1F8GBC1_9BACT</name>
<dbReference type="EMBL" id="MGKI01000010">
    <property type="protein sequence ID" value="OGN22675.1"/>
    <property type="molecule type" value="Genomic_DNA"/>
</dbReference>
<dbReference type="AlphaFoldDB" id="A0A1F8GBC1"/>
<feature type="transmembrane region" description="Helical" evidence="1">
    <location>
        <begin position="6"/>
        <end position="25"/>
    </location>
</feature>
<dbReference type="Pfam" id="PF07610">
    <property type="entry name" value="DUF1573"/>
    <property type="match status" value="1"/>
</dbReference>
<keyword evidence="1" id="KW-0472">Membrane</keyword>
<dbReference type="InterPro" id="IPR013783">
    <property type="entry name" value="Ig-like_fold"/>
</dbReference>
<evidence type="ECO:0008006" key="4">
    <source>
        <dbReference type="Google" id="ProtNLM"/>
    </source>
</evidence>
<keyword evidence="1" id="KW-0812">Transmembrane</keyword>
<dbReference type="Proteomes" id="UP000178227">
    <property type="component" value="Unassembled WGS sequence"/>
</dbReference>
<gene>
    <name evidence="2" type="ORF">A2918_01070</name>
</gene>
<accession>A0A1F8GBC1</accession>
<evidence type="ECO:0000313" key="3">
    <source>
        <dbReference type="Proteomes" id="UP000178227"/>
    </source>
</evidence>
<proteinExistence type="predicted"/>
<dbReference type="STRING" id="1802694.A2918_01070"/>
<comment type="caution">
    <text evidence="2">The sequence shown here is derived from an EMBL/GenBank/DDBJ whole genome shotgun (WGS) entry which is preliminary data.</text>
</comment>
<dbReference type="Gene3D" id="2.60.40.10">
    <property type="entry name" value="Immunoglobulins"/>
    <property type="match status" value="1"/>
</dbReference>